<evidence type="ECO:0000313" key="2">
    <source>
        <dbReference type="Proteomes" id="UP000032582"/>
    </source>
</evidence>
<gene>
    <name evidence="1" type="ORF">UA45_13325</name>
</gene>
<dbReference type="PATRIC" id="fig|582.24.peg.4221"/>
<protein>
    <recommendedName>
        <fullName evidence="3">Lipoprotein</fullName>
    </recommendedName>
</protein>
<sequence>MKIVIIFLFVLIVTGCDSHEKIYGHWENIDTRCRSLCSFSIEKHDNKYSDSVITFDKPQPPYAKSKPFIRDKKHKNRYLAKGENGDFLFELYKDRLYGADNSIYEKTNPK</sequence>
<dbReference type="PROSITE" id="PS51257">
    <property type="entry name" value="PROKAR_LIPOPROTEIN"/>
    <property type="match status" value="1"/>
</dbReference>
<evidence type="ECO:0008006" key="3">
    <source>
        <dbReference type="Google" id="ProtNLM"/>
    </source>
</evidence>
<dbReference type="EMBL" id="JZSH01000159">
    <property type="protein sequence ID" value="KJF77336.1"/>
    <property type="molecule type" value="Genomic_DNA"/>
</dbReference>
<evidence type="ECO:0000313" key="1">
    <source>
        <dbReference type="EMBL" id="KJF77336.1"/>
    </source>
</evidence>
<reference evidence="1 2" key="1">
    <citation type="submission" date="2015-02" db="EMBL/GenBank/DDBJ databases">
        <title>Whole genome shotgun sequencing of cultured foodborne pathogen.</title>
        <authorList>
            <person name="Timme R."/>
            <person name="Allard M.W."/>
            <person name="Strain E."/>
            <person name="Evans P.S."/>
            <person name="Brown E."/>
        </authorList>
    </citation>
    <scope>NUCLEOTIDE SEQUENCE [LARGE SCALE GENOMIC DNA]</scope>
    <source>
        <strain evidence="1 2">GCSL-TSO-24</strain>
    </source>
</reference>
<name>A0A0D8L866_MORMO</name>
<accession>A0A0D8L866</accession>
<proteinExistence type="predicted"/>
<comment type="caution">
    <text evidence="1">The sequence shown here is derived from an EMBL/GenBank/DDBJ whole genome shotgun (WGS) entry which is preliminary data.</text>
</comment>
<organism evidence="1 2">
    <name type="scientific">Morganella morganii</name>
    <name type="common">Proteus morganii</name>
    <dbReference type="NCBI Taxonomy" id="582"/>
    <lineage>
        <taxon>Bacteria</taxon>
        <taxon>Pseudomonadati</taxon>
        <taxon>Pseudomonadota</taxon>
        <taxon>Gammaproteobacteria</taxon>
        <taxon>Enterobacterales</taxon>
        <taxon>Morganellaceae</taxon>
        <taxon>Morganella</taxon>
    </lineage>
</organism>
<dbReference type="AlphaFoldDB" id="A0A0D8L866"/>
<dbReference type="Proteomes" id="UP000032582">
    <property type="component" value="Unassembled WGS sequence"/>
</dbReference>